<keyword evidence="2" id="KW-1185">Reference proteome</keyword>
<protein>
    <submittedName>
        <fullName evidence="1">Uncharacterized protein</fullName>
    </submittedName>
</protein>
<dbReference type="Proteomes" id="UP000241167">
    <property type="component" value="Unassembled WGS sequence"/>
</dbReference>
<dbReference type="AlphaFoldDB" id="A0A2P7QM26"/>
<accession>A0A2P7QM26</accession>
<organism evidence="1 2">
    <name type="scientific">Allosphingosinicella deserti</name>
    <dbReference type="NCBI Taxonomy" id="2116704"/>
    <lineage>
        <taxon>Bacteria</taxon>
        <taxon>Pseudomonadati</taxon>
        <taxon>Pseudomonadota</taxon>
        <taxon>Alphaproteobacteria</taxon>
        <taxon>Sphingomonadales</taxon>
        <taxon>Sphingomonadaceae</taxon>
        <taxon>Allosphingosinicella</taxon>
    </lineage>
</organism>
<comment type="caution">
    <text evidence="1">The sequence shown here is derived from an EMBL/GenBank/DDBJ whole genome shotgun (WGS) entry which is preliminary data.</text>
</comment>
<reference evidence="1 2" key="1">
    <citation type="submission" date="2018-03" db="EMBL/GenBank/DDBJ databases">
        <title>The draft genome of Sphingosinicella sp. GL-C-18.</title>
        <authorList>
            <person name="Liu L."/>
            <person name="Li L."/>
            <person name="Liang L."/>
            <person name="Zhang X."/>
            <person name="Wang T."/>
        </authorList>
    </citation>
    <scope>NUCLEOTIDE SEQUENCE [LARGE SCALE GENOMIC DNA]</scope>
    <source>
        <strain evidence="1 2">GL-C-18</strain>
    </source>
</reference>
<evidence type="ECO:0000313" key="2">
    <source>
        <dbReference type="Proteomes" id="UP000241167"/>
    </source>
</evidence>
<dbReference type="OrthoDB" id="7506756at2"/>
<proteinExistence type="predicted"/>
<evidence type="ECO:0000313" key="1">
    <source>
        <dbReference type="EMBL" id="PSJ39005.1"/>
    </source>
</evidence>
<gene>
    <name evidence="1" type="ORF">C7I55_17050</name>
</gene>
<dbReference type="RefSeq" id="WP_106514203.1">
    <property type="nucleotide sequence ID" value="NZ_PXYI01000005.1"/>
</dbReference>
<sequence length="147" mass="15885">MSLFLVFGLGMSAVALDPADLQHRTQLEHAGTSIDVEYQTQVSLVTRQIGTPTKAGTPSTLRCLWRADVGVEREARHGTGVRLSRGIGREGVLEGSRPGWCAANRKSIAREVASRAPEVRTHVAAIARDDESVLRAELEGASIRREG</sequence>
<name>A0A2P7QM26_9SPHN</name>
<dbReference type="EMBL" id="PXYI01000005">
    <property type="protein sequence ID" value="PSJ39005.1"/>
    <property type="molecule type" value="Genomic_DNA"/>
</dbReference>